<organism evidence="1 2">
    <name type="scientific">Eiseniibacteriota bacterium</name>
    <dbReference type="NCBI Taxonomy" id="2212470"/>
    <lineage>
        <taxon>Bacteria</taxon>
        <taxon>Candidatus Eiseniibacteriota</taxon>
    </lineage>
</organism>
<accession>A0A933W2Y0</accession>
<gene>
    <name evidence="1" type="ORF">HZA61_13815</name>
</gene>
<sequence length="113" mass="13170">MDMIDARKIYDEMMQSSDGVDGLRSLQRDLLELAIRYARLRADWRMEDLEGRIAMDARRRLAHNAFIDSCDILSRACVKFERPDEWRRKLGSDRKEIGDFACLVHAILGVLAR</sequence>
<dbReference type="Gene3D" id="1.10.287.800">
    <property type="entry name" value="protein ne1242"/>
    <property type="match status" value="1"/>
</dbReference>
<dbReference type="EMBL" id="JACRIW010000097">
    <property type="protein sequence ID" value="MBI5170560.1"/>
    <property type="molecule type" value="Genomic_DNA"/>
</dbReference>
<name>A0A933W2Y0_UNCEI</name>
<dbReference type="Proteomes" id="UP000696931">
    <property type="component" value="Unassembled WGS sequence"/>
</dbReference>
<reference evidence="1" key="1">
    <citation type="submission" date="2020-07" db="EMBL/GenBank/DDBJ databases">
        <title>Huge and variable diversity of episymbiotic CPR bacteria and DPANN archaea in groundwater ecosystems.</title>
        <authorList>
            <person name="He C.Y."/>
            <person name="Keren R."/>
            <person name="Whittaker M."/>
            <person name="Farag I.F."/>
            <person name="Doudna J."/>
            <person name="Cate J.H.D."/>
            <person name="Banfield J.F."/>
        </authorList>
    </citation>
    <scope>NUCLEOTIDE SEQUENCE</scope>
    <source>
        <strain evidence="1">NC_groundwater_1813_Pr3_B-0.1um_71_17</strain>
    </source>
</reference>
<proteinExistence type="predicted"/>
<protein>
    <submittedName>
        <fullName evidence="1">DUF3232 domain-containing protein</fullName>
    </submittedName>
</protein>
<evidence type="ECO:0000313" key="2">
    <source>
        <dbReference type="Proteomes" id="UP000696931"/>
    </source>
</evidence>
<evidence type="ECO:0000313" key="1">
    <source>
        <dbReference type="EMBL" id="MBI5170560.1"/>
    </source>
</evidence>
<dbReference type="AlphaFoldDB" id="A0A933W2Y0"/>
<comment type="caution">
    <text evidence="1">The sequence shown here is derived from an EMBL/GenBank/DDBJ whole genome shotgun (WGS) entry which is preliminary data.</text>
</comment>